<dbReference type="Proteomes" id="UP000285666">
    <property type="component" value="Unassembled WGS sequence"/>
</dbReference>
<dbReference type="PANTHER" id="PTHR40047">
    <property type="entry name" value="UPF0703 PROTEIN YCGQ"/>
    <property type="match status" value="1"/>
</dbReference>
<dbReference type="Proteomes" id="UP000284962">
    <property type="component" value="Unassembled WGS sequence"/>
</dbReference>
<dbReference type="AlphaFoldDB" id="A0A3E4F6S6"/>
<evidence type="ECO:0000313" key="11">
    <source>
        <dbReference type="Proteomes" id="UP000284742"/>
    </source>
</evidence>
<dbReference type="Pfam" id="PF21537">
    <property type="entry name" value="DUF1980_C"/>
    <property type="match status" value="1"/>
</dbReference>
<dbReference type="EMBL" id="QSOI01000006">
    <property type="protein sequence ID" value="RGI84612.1"/>
    <property type="molecule type" value="Genomic_DNA"/>
</dbReference>
<evidence type="ECO:0000259" key="1">
    <source>
        <dbReference type="Pfam" id="PF21537"/>
    </source>
</evidence>
<evidence type="ECO:0000313" key="2">
    <source>
        <dbReference type="EMBL" id="RGI84612.1"/>
    </source>
</evidence>
<evidence type="ECO:0000313" key="8">
    <source>
        <dbReference type="EMBL" id="RHN14978.1"/>
    </source>
</evidence>
<evidence type="ECO:0000313" key="7">
    <source>
        <dbReference type="EMBL" id="RHF79771.1"/>
    </source>
</evidence>
<dbReference type="Proteomes" id="UP000285652">
    <property type="component" value="Unassembled WGS sequence"/>
</dbReference>
<evidence type="ECO:0000313" key="4">
    <source>
        <dbReference type="EMBL" id="RGS72570.1"/>
    </source>
</evidence>
<dbReference type="EMBL" id="QSEW01000007">
    <property type="protein sequence ID" value="RGZ99804.1"/>
    <property type="molecule type" value="Genomic_DNA"/>
</dbReference>
<evidence type="ECO:0000313" key="3">
    <source>
        <dbReference type="EMBL" id="RGK46978.1"/>
    </source>
</evidence>
<dbReference type="Proteomes" id="UP000260664">
    <property type="component" value="Unassembled WGS sequence"/>
</dbReference>
<comment type="caution">
    <text evidence="2">The sequence shown here is derived from an EMBL/GenBank/DDBJ whole genome shotgun (WGS) entry which is preliminary data.</text>
</comment>
<dbReference type="Proteomes" id="UP000285981">
    <property type="component" value="Unassembled WGS sequence"/>
</dbReference>
<protein>
    <recommendedName>
        <fullName evidence="1">DUF1980 domain-containing protein</fullName>
    </recommendedName>
</protein>
<evidence type="ECO:0000313" key="6">
    <source>
        <dbReference type="EMBL" id="RHC03557.1"/>
    </source>
</evidence>
<dbReference type="EMBL" id="QSQQ01000012">
    <property type="protein sequence ID" value="RGK46978.1"/>
    <property type="molecule type" value="Genomic_DNA"/>
</dbReference>
<dbReference type="Proteomes" id="UP000284742">
    <property type="component" value="Unassembled WGS sequence"/>
</dbReference>
<dbReference type="Gene3D" id="3.40.50.300">
    <property type="entry name" value="P-loop containing nucleotide triphosphate hydrolases"/>
    <property type="match status" value="1"/>
</dbReference>
<evidence type="ECO:0000313" key="15">
    <source>
        <dbReference type="Proteomes" id="UP000285981"/>
    </source>
</evidence>
<dbReference type="InterPro" id="IPR048447">
    <property type="entry name" value="DUF1980_C"/>
</dbReference>
<evidence type="ECO:0000313" key="12">
    <source>
        <dbReference type="Proteomes" id="UP000284962"/>
    </source>
</evidence>
<dbReference type="EMBL" id="QRQQ01000010">
    <property type="protein sequence ID" value="RHN14978.1"/>
    <property type="molecule type" value="Genomic_DNA"/>
</dbReference>
<gene>
    <name evidence="7" type="ORF">DW658_05035</name>
    <name evidence="6" type="ORF">DW860_14400</name>
    <name evidence="5" type="ORF">DW957_08000</name>
    <name evidence="4" type="ORF">DWX78_02885</name>
    <name evidence="8" type="ORF">DWZ24_11475</name>
    <name evidence="3" type="ORF">DXD10_09805</name>
    <name evidence="2" type="ORF">DXD84_06620</name>
</gene>
<dbReference type="InterPro" id="IPR027417">
    <property type="entry name" value="P-loop_NTPase"/>
</dbReference>
<feature type="domain" description="DUF1980" evidence="1">
    <location>
        <begin position="192"/>
        <end position="314"/>
    </location>
</feature>
<evidence type="ECO:0000313" key="9">
    <source>
        <dbReference type="Proteomes" id="UP000260664"/>
    </source>
</evidence>
<organism evidence="2 9">
    <name type="scientific">Dorea formicigenerans</name>
    <dbReference type="NCBI Taxonomy" id="39486"/>
    <lineage>
        <taxon>Bacteria</taxon>
        <taxon>Bacillati</taxon>
        <taxon>Bacillota</taxon>
        <taxon>Clostridia</taxon>
        <taxon>Lachnospirales</taxon>
        <taxon>Lachnospiraceae</taxon>
        <taxon>Dorea</taxon>
    </lineage>
</organism>
<sequence length="316" mass="37124">MMEPTPVYICTGFLDSGKTLLVKDTLMEQEWIEPGLTLLILCEEGEEEYSKEYLEENDMVLLKIDKFEQLNAAFFTNCEKNYHPAQVVIEYNGMWKLEDLLQLKYPRKWQIQGIYSTVNGTTLDMYLKNMRNMLMEQLTESELIIINRCPEGVDRSGFRRALKVQNPMAQLIFEGMDGKIIQPTAEDLPFDIKENPIKVEDEDFGIWYVDAYDHPDQYMDKEIEFVAQAFRPKGMKNDMFVPVRKIMTCCADDVRLYGYPCKIPKAVKEIQMQKWYRVRVRYSFEPTEPFAPEQPVLYLMHIEPAEAPEQDYVYLG</sequence>
<evidence type="ECO:0000313" key="14">
    <source>
        <dbReference type="Proteomes" id="UP000285666"/>
    </source>
</evidence>
<dbReference type="RefSeq" id="WP_117494879.1">
    <property type="nucleotide sequence ID" value="NZ_JAQDKF010000007.1"/>
</dbReference>
<dbReference type="InterPro" id="IPR052955">
    <property type="entry name" value="UPF0703_membrane_permease"/>
</dbReference>
<evidence type="ECO:0000313" key="5">
    <source>
        <dbReference type="EMBL" id="RGZ99804.1"/>
    </source>
</evidence>
<evidence type="ECO:0000313" key="10">
    <source>
        <dbReference type="Proteomes" id="UP000261208"/>
    </source>
</evidence>
<evidence type="ECO:0000313" key="13">
    <source>
        <dbReference type="Proteomes" id="UP000285652"/>
    </source>
</evidence>
<reference evidence="9 10" key="1">
    <citation type="submission" date="2018-08" db="EMBL/GenBank/DDBJ databases">
        <title>A genome reference for cultivated species of the human gut microbiota.</title>
        <authorList>
            <person name="Zou Y."/>
            <person name="Xue W."/>
            <person name="Luo G."/>
        </authorList>
    </citation>
    <scope>NUCLEOTIDE SEQUENCE [LARGE SCALE GENOMIC DNA]</scope>
    <source>
        <strain evidence="4 15">AF21-25</strain>
        <strain evidence="8 13">AF31-13BH</strain>
        <strain evidence="7 14">AM23-7AC</strain>
        <strain evidence="6 11">AM37-5</strain>
        <strain evidence="5 12">AM46-16</strain>
        <strain evidence="3 10">TF11-11</strain>
        <strain evidence="2 9">TM09-19AC</strain>
    </source>
</reference>
<dbReference type="EMBL" id="QRHN01000004">
    <property type="protein sequence ID" value="RHF79771.1"/>
    <property type="molecule type" value="Genomic_DNA"/>
</dbReference>
<accession>A0A3E4F6S6</accession>
<dbReference type="EMBL" id="QSHK01000014">
    <property type="protein sequence ID" value="RHC03557.1"/>
    <property type="molecule type" value="Genomic_DNA"/>
</dbReference>
<dbReference type="EMBL" id="QRVU01000009">
    <property type="protein sequence ID" value="RGS72570.1"/>
    <property type="molecule type" value="Genomic_DNA"/>
</dbReference>
<proteinExistence type="predicted"/>
<name>A0A3E4F6S6_9FIRM</name>
<dbReference type="Proteomes" id="UP000261208">
    <property type="component" value="Unassembled WGS sequence"/>
</dbReference>
<dbReference type="PANTHER" id="PTHR40047:SF1">
    <property type="entry name" value="UPF0703 PROTEIN YCGQ"/>
    <property type="match status" value="1"/>
</dbReference>